<dbReference type="Pfam" id="PF00144">
    <property type="entry name" value="Beta-lactamase"/>
    <property type="match status" value="1"/>
</dbReference>
<dbReference type="InterPro" id="IPR001466">
    <property type="entry name" value="Beta-lactam-related"/>
</dbReference>
<evidence type="ECO:0000313" key="2">
    <source>
        <dbReference type="EMBL" id="KAF2670979.1"/>
    </source>
</evidence>
<dbReference type="Gene3D" id="3.40.710.10">
    <property type="entry name" value="DD-peptidase/beta-lactamase superfamily"/>
    <property type="match status" value="1"/>
</dbReference>
<dbReference type="Proteomes" id="UP000799302">
    <property type="component" value="Unassembled WGS sequence"/>
</dbReference>
<feature type="domain" description="Beta-lactamase-related" evidence="1">
    <location>
        <begin position="6"/>
        <end position="382"/>
    </location>
</feature>
<name>A0A6A6UFC3_9PEZI</name>
<evidence type="ECO:0000259" key="1">
    <source>
        <dbReference type="Pfam" id="PF00144"/>
    </source>
</evidence>
<dbReference type="AlphaFoldDB" id="A0A6A6UFC3"/>
<sequence>MEAKLNSAFEASVKEKKVPAVGAIALDKTGKVIYSGAYGKTSIEGGAAFTTSTPFLAWSLTKLVVSIAALQLKEQGKLQLDDLVEKYVPQIKDPKILEGFNDDGSPKLREAKNKPTILNLLTHTSGLSYDWCNKNLFQYRLATNMAPGLYNTGAPEPFFDSPLDSEPGTKFEYGISIDILGLVVEAVSKQRLPAYLKEHIFDPLGMTKTGPQPALNAEGVDEFLLVHMRLPDGSLVADPLKLPADPVIFGGGHFLYSCMEDYVSKFLLTVLNHGTHPATGVTILQKKTSEDYVFREHVVSSVGASIDGVGVVKSMIGQVCNDGELLPGLKKSWSCAFMMNLEDSPSGRKAGSGAWCGFGNIYYWVDPTEGITGMLVTETLPFLDPEPLRLFDDFERAVYGHSEAKEGDWRNSTSSPAA</sequence>
<reference evidence="2" key="1">
    <citation type="journal article" date="2020" name="Stud. Mycol.">
        <title>101 Dothideomycetes genomes: a test case for predicting lifestyles and emergence of pathogens.</title>
        <authorList>
            <person name="Haridas S."/>
            <person name="Albert R."/>
            <person name="Binder M."/>
            <person name="Bloem J."/>
            <person name="Labutti K."/>
            <person name="Salamov A."/>
            <person name="Andreopoulos B."/>
            <person name="Baker S."/>
            <person name="Barry K."/>
            <person name="Bills G."/>
            <person name="Bluhm B."/>
            <person name="Cannon C."/>
            <person name="Castanera R."/>
            <person name="Culley D."/>
            <person name="Daum C."/>
            <person name="Ezra D."/>
            <person name="Gonzalez J."/>
            <person name="Henrissat B."/>
            <person name="Kuo A."/>
            <person name="Liang C."/>
            <person name="Lipzen A."/>
            <person name="Lutzoni F."/>
            <person name="Magnuson J."/>
            <person name="Mondo S."/>
            <person name="Nolan M."/>
            <person name="Ohm R."/>
            <person name="Pangilinan J."/>
            <person name="Park H.-J."/>
            <person name="Ramirez L."/>
            <person name="Alfaro M."/>
            <person name="Sun H."/>
            <person name="Tritt A."/>
            <person name="Yoshinaga Y."/>
            <person name="Zwiers L.-H."/>
            <person name="Turgeon B."/>
            <person name="Goodwin S."/>
            <person name="Spatafora J."/>
            <person name="Crous P."/>
            <person name="Grigoriev I."/>
        </authorList>
    </citation>
    <scope>NUCLEOTIDE SEQUENCE</scope>
    <source>
        <strain evidence="2">CBS 115976</strain>
    </source>
</reference>
<evidence type="ECO:0000313" key="3">
    <source>
        <dbReference type="Proteomes" id="UP000799302"/>
    </source>
</evidence>
<dbReference type="SUPFAM" id="SSF56601">
    <property type="entry name" value="beta-lactamase/transpeptidase-like"/>
    <property type="match status" value="1"/>
</dbReference>
<dbReference type="PANTHER" id="PTHR43283:SF3">
    <property type="entry name" value="BETA-LACTAMASE FAMILY PROTEIN (AFU_ORTHOLOGUE AFUA_5G07500)"/>
    <property type="match status" value="1"/>
</dbReference>
<proteinExistence type="predicted"/>
<dbReference type="OrthoDB" id="428260at2759"/>
<gene>
    <name evidence="2" type="ORF">BT63DRAFT_423240</name>
</gene>
<dbReference type="InterPro" id="IPR012338">
    <property type="entry name" value="Beta-lactam/transpept-like"/>
</dbReference>
<dbReference type="PANTHER" id="PTHR43283">
    <property type="entry name" value="BETA-LACTAMASE-RELATED"/>
    <property type="match status" value="1"/>
</dbReference>
<dbReference type="InterPro" id="IPR050789">
    <property type="entry name" value="Diverse_Enzym_Activities"/>
</dbReference>
<keyword evidence="3" id="KW-1185">Reference proteome</keyword>
<protein>
    <submittedName>
        <fullName evidence="2">Beta-lactamase</fullName>
    </submittedName>
</protein>
<accession>A0A6A6UFC3</accession>
<dbReference type="EMBL" id="MU004233">
    <property type="protein sequence ID" value="KAF2670979.1"/>
    <property type="molecule type" value="Genomic_DNA"/>
</dbReference>
<organism evidence="2 3">
    <name type="scientific">Microthyrium microscopicum</name>
    <dbReference type="NCBI Taxonomy" id="703497"/>
    <lineage>
        <taxon>Eukaryota</taxon>
        <taxon>Fungi</taxon>
        <taxon>Dikarya</taxon>
        <taxon>Ascomycota</taxon>
        <taxon>Pezizomycotina</taxon>
        <taxon>Dothideomycetes</taxon>
        <taxon>Dothideomycetes incertae sedis</taxon>
        <taxon>Microthyriales</taxon>
        <taxon>Microthyriaceae</taxon>
        <taxon>Microthyrium</taxon>
    </lineage>
</organism>